<proteinExistence type="predicted"/>
<accession>A0ABP4XCN6</accession>
<dbReference type="InterPro" id="IPR051828">
    <property type="entry name" value="HAD-like_hydrolase_domain"/>
</dbReference>
<dbReference type="NCBIfam" id="TIGR01549">
    <property type="entry name" value="HAD-SF-IA-v1"/>
    <property type="match status" value="1"/>
</dbReference>
<dbReference type="Gene3D" id="3.40.50.1000">
    <property type="entry name" value="HAD superfamily/HAD-like"/>
    <property type="match status" value="1"/>
</dbReference>
<evidence type="ECO:0000313" key="2">
    <source>
        <dbReference type="Proteomes" id="UP001500655"/>
    </source>
</evidence>
<sequence length="248" mass="26941">MPSRYRAVIFDFFGTLTRAFQRSALHAEVARQLGCDPTAFAHLLNHTYPQRARGGYADVERTLAALAHRQGACPSAAQVRAAAALRLRAIREDIRLRPDAIRTLGALRARGLRTGLVSDCTDELPEIFPTLAVAPLLDATIYSCRLGAVKPHPALYDAVCARLGVAPADCLYLGDGGGRELSGARRAGMTAVQFAAPDLVEHLSFDTEPEWRGPTVTRLIDTLDLVDTRAPYWADERPRARFAPVGPG</sequence>
<dbReference type="NCBIfam" id="TIGR01509">
    <property type="entry name" value="HAD-SF-IA-v3"/>
    <property type="match status" value="1"/>
</dbReference>
<dbReference type="PRINTS" id="PR00413">
    <property type="entry name" value="HADHALOGNASE"/>
</dbReference>
<dbReference type="InterPro" id="IPR006439">
    <property type="entry name" value="HAD-SF_hydro_IA"/>
</dbReference>
<dbReference type="EMBL" id="BAAALS010000030">
    <property type="protein sequence ID" value="GAA1771227.1"/>
    <property type="molecule type" value="Genomic_DNA"/>
</dbReference>
<dbReference type="PANTHER" id="PTHR46191">
    <property type="match status" value="1"/>
</dbReference>
<dbReference type="SUPFAM" id="SSF56784">
    <property type="entry name" value="HAD-like"/>
    <property type="match status" value="1"/>
</dbReference>
<name>A0ABP4XCN6_9ACTN</name>
<comment type="caution">
    <text evidence="1">The sequence shown here is derived from an EMBL/GenBank/DDBJ whole genome shotgun (WGS) entry which is preliminary data.</text>
</comment>
<dbReference type="Proteomes" id="UP001500655">
    <property type="component" value="Unassembled WGS sequence"/>
</dbReference>
<keyword evidence="2" id="KW-1185">Reference proteome</keyword>
<dbReference type="SFLD" id="SFLDG01129">
    <property type="entry name" value="C1.5:_HAD__Beta-PGM__Phosphata"/>
    <property type="match status" value="1"/>
</dbReference>
<dbReference type="RefSeq" id="WP_344086437.1">
    <property type="nucleotide sequence ID" value="NZ_BAAALS010000030.1"/>
</dbReference>
<evidence type="ECO:0008006" key="3">
    <source>
        <dbReference type="Google" id="ProtNLM"/>
    </source>
</evidence>
<dbReference type="Pfam" id="PF00702">
    <property type="entry name" value="Hydrolase"/>
    <property type="match status" value="1"/>
</dbReference>
<dbReference type="InterPro" id="IPR036412">
    <property type="entry name" value="HAD-like_sf"/>
</dbReference>
<evidence type="ECO:0000313" key="1">
    <source>
        <dbReference type="EMBL" id="GAA1771227.1"/>
    </source>
</evidence>
<organism evidence="1 2">
    <name type="scientific">Luedemannella helvata</name>
    <dbReference type="NCBI Taxonomy" id="349315"/>
    <lineage>
        <taxon>Bacteria</taxon>
        <taxon>Bacillati</taxon>
        <taxon>Actinomycetota</taxon>
        <taxon>Actinomycetes</taxon>
        <taxon>Micromonosporales</taxon>
        <taxon>Micromonosporaceae</taxon>
        <taxon>Luedemannella</taxon>
    </lineage>
</organism>
<dbReference type="PANTHER" id="PTHR46191:SF2">
    <property type="entry name" value="HALOACID DEHALOGENASE-LIKE HYDROLASE DOMAIN-CONTAINING PROTEIN 3"/>
    <property type="match status" value="1"/>
</dbReference>
<dbReference type="InterPro" id="IPR023214">
    <property type="entry name" value="HAD_sf"/>
</dbReference>
<gene>
    <name evidence="1" type="ORF">GCM10009681_48340</name>
</gene>
<dbReference type="SFLD" id="SFLDS00003">
    <property type="entry name" value="Haloacid_Dehalogenase"/>
    <property type="match status" value="1"/>
</dbReference>
<protein>
    <recommendedName>
        <fullName evidence="3">HAD family hydrolase</fullName>
    </recommendedName>
</protein>
<reference evidence="2" key="1">
    <citation type="journal article" date="2019" name="Int. J. Syst. Evol. Microbiol.">
        <title>The Global Catalogue of Microorganisms (GCM) 10K type strain sequencing project: providing services to taxonomists for standard genome sequencing and annotation.</title>
        <authorList>
            <consortium name="The Broad Institute Genomics Platform"/>
            <consortium name="The Broad Institute Genome Sequencing Center for Infectious Disease"/>
            <person name="Wu L."/>
            <person name="Ma J."/>
        </authorList>
    </citation>
    <scope>NUCLEOTIDE SEQUENCE [LARGE SCALE GENOMIC DNA]</scope>
    <source>
        <strain evidence="2">JCM 13249</strain>
    </source>
</reference>